<dbReference type="EMBL" id="MLTE01000021">
    <property type="protein sequence ID" value="OHJ47028.1"/>
    <property type="molecule type" value="Genomic_DNA"/>
</dbReference>
<protein>
    <submittedName>
        <fullName evidence="4">Uncharacterized protein</fullName>
    </submittedName>
</protein>
<dbReference type="EMBL" id="RSMR01000041">
    <property type="protein sequence ID" value="MIK94535.1"/>
    <property type="molecule type" value="Genomic_DNA"/>
</dbReference>
<sequence length="69" mass="7111">MKELNEQEIQFISGAGAAEDGQKIAGMIGGVVDGITGIFGLKFGFKDIFGSIGGLIGSIIDVANNKSKH</sequence>
<dbReference type="Proteomes" id="UP000885283">
    <property type="component" value="Unassembled WGS sequence"/>
</dbReference>
<reference evidence="3" key="2">
    <citation type="submission" date="2018-07" db="EMBL/GenBank/DDBJ databases">
        <authorList>
            <consortium name="GenomeTrakr network: Whole genome sequencing for foodborne pathogen traceback"/>
        </authorList>
    </citation>
    <scope>NUCLEOTIDE SEQUENCE [LARGE SCALE GENOMIC DNA]</scope>
    <source>
        <strain evidence="3">CFSAN048114</strain>
        <strain evidence="2">FLUFL-1338</strain>
        <strain evidence="1">FLUFL-367</strain>
    </source>
</reference>
<reference evidence="4" key="1">
    <citation type="submission" date="2016-09" db="EMBL/GenBank/DDBJ databases">
        <title>Whole genome sequencing of Salmonella enterica.</title>
        <authorList>
            <person name="Bell R."/>
        </authorList>
    </citation>
    <scope>NUCLEOTIDE SEQUENCE [LARGE SCALE GENOMIC DNA]</scope>
    <source>
        <strain evidence="4">CFSAN044929</strain>
    </source>
</reference>
<dbReference type="Proteomes" id="UP000839834">
    <property type="component" value="Unassembled WGS sequence"/>
</dbReference>
<evidence type="ECO:0000313" key="3">
    <source>
        <dbReference type="EMBL" id="MIV46887.1"/>
    </source>
</evidence>
<name>A0A3F3ISL3_SALER</name>
<accession>A0A3F3ISL3</accession>
<proteinExistence type="predicted"/>
<comment type="caution">
    <text evidence="4">The sequence shown here is derived from an EMBL/GenBank/DDBJ whole genome shotgun (WGS) entry which is preliminary data.</text>
</comment>
<dbReference type="Proteomes" id="UP000839530">
    <property type="component" value="Unassembled WGS sequence"/>
</dbReference>
<evidence type="ECO:0000313" key="1">
    <source>
        <dbReference type="EMBL" id="EAA8668691.1"/>
    </source>
</evidence>
<dbReference type="RefSeq" id="WP_070802940.1">
    <property type="nucleotide sequence ID" value="NZ_JBFNGL010000031.1"/>
</dbReference>
<organism evidence="4">
    <name type="scientific">Salmonella enterica</name>
    <name type="common">Salmonella choleraesuis</name>
    <dbReference type="NCBI Taxonomy" id="28901"/>
    <lineage>
        <taxon>Bacteria</taxon>
        <taxon>Pseudomonadati</taxon>
        <taxon>Pseudomonadota</taxon>
        <taxon>Gammaproteobacteria</taxon>
        <taxon>Enterobacterales</taxon>
        <taxon>Enterobacteriaceae</taxon>
        <taxon>Salmonella</taxon>
    </lineage>
</organism>
<dbReference type="AlphaFoldDB" id="A0A3F3ISL3"/>
<evidence type="ECO:0000313" key="2">
    <source>
        <dbReference type="EMBL" id="MIK94535.1"/>
    </source>
</evidence>
<gene>
    <name evidence="3" type="ORF">A7E06_26220</name>
    <name evidence="4" type="ORF">A7S51_22915</name>
    <name evidence="2" type="ORF">KO51_24355</name>
    <name evidence="1" type="ORF">NL99_28175</name>
</gene>
<dbReference type="EMBL" id="AAACVH010000110">
    <property type="protein sequence ID" value="EAA8668691.1"/>
    <property type="molecule type" value="Genomic_DNA"/>
</dbReference>
<dbReference type="EMBL" id="RSUV01000031">
    <property type="protein sequence ID" value="MIV46887.1"/>
    <property type="molecule type" value="Genomic_DNA"/>
</dbReference>
<evidence type="ECO:0000313" key="4">
    <source>
        <dbReference type="EMBL" id="OHJ47028.1"/>
    </source>
</evidence>
<dbReference type="Proteomes" id="UP000866740">
    <property type="component" value="Unassembled WGS sequence"/>
</dbReference>